<reference evidence="2 3" key="1">
    <citation type="submission" date="2015-07" db="EMBL/GenBank/DDBJ databases">
        <authorList>
            <person name="Noorani M."/>
        </authorList>
    </citation>
    <scope>NUCLEOTIDE SEQUENCE [LARGE SCALE GENOMIC DNA]</scope>
    <source>
        <strain evidence="2 3">KCTC 42284</strain>
    </source>
</reference>
<dbReference type="RefSeq" id="WP_049726852.1">
    <property type="nucleotide sequence ID" value="NZ_CP012154.1"/>
</dbReference>
<dbReference type="InterPro" id="IPR029069">
    <property type="entry name" value="HotDog_dom_sf"/>
</dbReference>
<name>A0A0K0Y0E9_9GAMM</name>
<dbReference type="OrthoDB" id="9812842at2"/>
<dbReference type="SUPFAM" id="SSF54637">
    <property type="entry name" value="Thioesterase/thiol ester dehydrase-isomerase"/>
    <property type="match status" value="1"/>
</dbReference>
<dbReference type="Pfam" id="PF22818">
    <property type="entry name" value="ApeI-like"/>
    <property type="match status" value="1"/>
</dbReference>
<gene>
    <name evidence="2" type="ORF">WM2015_3009</name>
</gene>
<sequence>MNVSETWSMPADHPALPGHFPGQPIVPGVVLLAEAVRLARARLGLAEGALSWQRVKFLAPVRPEQRVQFELEGDANRFTFTITDADGQPIARGQARHEPLA</sequence>
<dbReference type="EMBL" id="CP012154">
    <property type="protein sequence ID" value="AKS43362.1"/>
    <property type="molecule type" value="Genomic_DNA"/>
</dbReference>
<organism evidence="2 3">
    <name type="scientific">Wenzhouxiangella marina</name>
    <dbReference type="NCBI Taxonomy" id="1579979"/>
    <lineage>
        <taxon>Bacteria</taxon>
        <taxon>Pseudomonadati</taxon>
        <taxon>Pseudomonadota</taxon>
        <taxon>Gammaproteobacteria</taxon>
        <taxon>Chromatiales</taxon>
        <taxon>Wenzhouxiangellaceae</taxon>
        <taxon>Wenzhouxiangella</taxon>
    </lineage>
</organism>
<dbReference type="Gene3D" id="3.10.129.10">
    <property type="entry name" value="Hotdog Thioesterase"/>
    <property type="match status" value="1"/>
</dbReference>
<dbReference type="STRING" id="1579979.WM2015_3009"/>
<evidence type="ECO:0000313" key="2">
    <source>
        <dbReference type="EMBL" id="AKS43362.1"/>
    </source>
</evidence>
<accession>A0A0K0Y0E9</accession>
<keyword evidence="3" id="KW-1185">Reference proteome</keyword>
<protein>
    <submittedName>
        <fullName evidence="2">3-hydroxymyristoyl/3-hydroxydecanoyl-(Acyl carrier protein) dehydratase</fullName>
    </submittedName>
</protein>
<proteinExistence type="predicted"/>
<evidence type="ECO:0000259" key="1">
    <source>
        <dbReference type="Pfam" id="PF22818"/>
    </source>
</evidence>
<evidence type="ECO:0000313" key="3">
    <source>
        <dbReference type="Proteomes" id="UP000066624"/>
    </source>
</evidence>
<dbReference type="PATRIC" id="fig|1579979.3.peg.3078"/>
<dbReference type="Proteomes" id="UP000066624">
    <property type="component" value="Chromosome"/>
</dbReference>
<dbReference type="InterPro" id="IPR054545">
    <property type="entry name" value="ApeI-like"/>
</dbReference>
<feature type="domain" description="ApeI dehydratase-like" evidence="1">
    <location>
        <begin position="7"/>
        <end position="93"/>
    </location>
</feature>
<dbReference type="AlphaFoldDB" id="A0A0K0Y0E9"/>
<dbReference type="KEGG" id="wma:WM2015_3009"/>